<feature type="transmembrane region" description="Helical" evidence="6">
    <location>
        <begin position="254"/>
        <end position="281"/>
    </location>
</feature>
<dbReference type="PANTHER" id="PTHR21716">
    <property type="entry name" value="TRANSMEMBRANE PROTEIN"/>
    <property type="match status" value="1"/>
</dbReference>
<dbReference type="NCBIfam" id="TIGR02872">
    <property type="entry name" value="spore_ytvI"/>
    <property type="match status" value="1"/>
</dbReference>
<evidence type="ECO:0000256" key="6">
    <source>
        <dbReference type="SAM" id="Phobius"/>
    </source>
</evidence>
<reference evidence="8" key="1">
    <citation type="journal article" date="2019" name="Int. J. Syst. Evol. Microbiol.">
        <title>The Global Catalogue of Microorganisms (GCM) 10K type strain sequencing project: providing services to taxonomists for standard genome sequencing and annotation.</title>
        <authorList>
            <consortium name="The Broad Institute Genomics Platform"/>
            <consortium name="The Broad Institute Genome Sequencing Center for Infectious Disease"/>
            <person name="Wu L."/>
            <person name="Ma J."/>
        </authorList>
    </citation>
    <scope>NUCLEOTIDE SEQUENCE [LARGE SCALE GENOMIC DNA]</scope>
    <source>
        <strain evidence="8">JCM 30071</strain>
    </source>
</reference>
<proteinExistence type="inferred from homology"/>
<feature type="transmembrane region" description="Helical" evidence="6">
    <location>
        <begin position="320"/>
        <end position="353"/>
    </location>
</feature>
<dbReference type="InterPro" id="IPR014227">
    <property type="entry name" value="YtvI-like"/>
</dbReference>
<feature type="transmembrane region" description="Helical" evidence="6">
    <location>
        <begin position="288"/>
        <end position="308"/>
    </location>
</feature>
<gene>
    <name evidence="7" type="ORF">GCM10007111_41910</name>
</gene>
<dbReference type="RefSeq" id="WP_021292379.1">
    <property type="nucleotide sequence ID" value="NZ_BMPN01000011.1"/>
</dbReference>
<comment type="similarity">
    <text evidence="2">Belongs to the autoinducer-2 exporter (AI-2E) (TC 2.A.86) family.</text>
</comment>
<dbReference type="PANTHER" id="PTHR21716:SF68">
    <property type="entry name" value="TRANSPORT PROTEIN YTVI-RELATED"/>
    <property type="match status" value="1"/>
</dbReference>
<dbReference type="Proteomes" id="UP000634435">
    <property type="component" value="Unassembled WGS sequence"/>
</dbReference>
<dbReference type="InterPro" id="IPR002549">
    <property type="entry name" value="AI-2E-like"/>
</dbReference>
<dbReference type="Pfam" id="PF01594">
    <property type="entry name" value="AI-2E_transport"/>
    <property type="match status" value="1"/>
</dbReference>
<comment type="subcellular location">
    <subcellularLocation>
        <location evidence="1">Membrane</location>
        <topology evidence="1">Multi-pass membrane protein</topology>
    </subcellularLocation>
</comment>
<feature type="transmembrane region" description="Helical" evidence="6">
    <location>
        <begin position="226"/>
        <end position="248"/>
    </location>
</feature>
<feature type="transmembrane region" description="Helical" evidence="6">
    <location>
        <begin position="36"/>
        <end position="53"/>
    </location>
</feature>
<accession>A0ABQ2E1A7</accession>
<evidence type="ECO:0000256" key="5">
    <source>
        <dbReference type="ARBA" id="ARBA00023136"/>
    </source>
</evidence>
<keyword evidence="4 6" id="KW-1133">Transmembrane helix</keyword>
<name>A0ABQ2E1A7_9BACI</name>
<protein>
    <submittedName>
        <fullName evidence="7">Sporulation integral membrane protein YtvI</fullName>
    </submittedName>
</protein>
<keyword evidence="8" id="KW-1185">Reference proteome</keyword>
<dbReference type="EMBL" id="BMPN01000011">
    <property type="protein sequence ID" value="GGJ75988.1"/>
    <property type="molecule type" value="Genomic_DNA"/>
</dbReference>
<feature type="transmembrane region" description="Helical" evidence="6">
    <location>
        <begin position="65"/>
        <end position="91"/>
    </location>
</feature>
<keyword evidence="3 6" id="KW-0812">Transmembrane</keyword>
<organism evidence="7 8">
    <name type="scientific">Virgibacillus kapii</name>
    <dbReference type="NCBI Taxonomy" id="1638645"/>
    <lineage>
        <taxon>Bacteria</taxon>
        <taxon>Bacillati</taxon>
        <taxon>Bacillota</taxon>
        <taxon>Bacilli</taxon>
        <taxon>Bacillales</taxon>
        <taxon>Bacillaceae</taxon>
        <taxon>Virgibacillus</taxon>
    </lineage>
</organism>
<evidence type="ECO:0000313" key="7">
    <source>
        <dbReference type="EMBL" id="GGJ75988.1"/>
    </source>
</evidence>
<evidence type="ECO:0000256" key="4">
    <source>
        <dbReference type="ARBA" id="ARBA00022989"/>
    </source>
</evidence>
<evidence type="ECO:0000313" key="8">
    <source>
        <dbReference type="Proteomes" id="UP000634435"/>
    </source>
</evidence>
<evidence type="ECO:0000256" key="3">
    <source>
        <dbReference type="ARBA" id="ARBA00022692"/>
    </source>
</evidence>
<feature type="transmembrane region" description="Helical" evidence="6">
    <location>
        <begin position="12"/>
        <end position="30"/>
    </location>
</feature>
<comment type="caution">
    <text evidence="7">The sequence shown here is derived from an EMBL/GenBank/DDBJ whole genome shotgun (WGS) entry which is preliminary data.</text>
</comment>
<keyword evidence="5 6" id="KW-0472">Membrane</keyword>
<sequence>MTRDHAMIILRFTIVLLSILSLSWVATWIFKVSYPFWIAALLVWMFYPLVRLIRSKVRVPNGLAVFVVLLISLAVLFGAITGIVFLIIFGVRRISEVLPQWIQTTSTQAQHFFNDSIFPLWQKIGNAMDVFTPKQQAQLQDSIASLGNRLAASLTQIGSSIVDGLTQLFIIVPSFLLAILFIFIAFYFIGKDWERIFYRAHQSIPTSIMEKATSFWDILKHRVFGFIRAQIILMFIASFIVFIGLLIIKAEHALTIAIIVGIAEIIPYLGSGTILIPWAVYMLFTGDIGMGIGLGLLYGITAAVRQIIEPKILSTSLNLHALAILISLFVGLQIFGGVGIFLGPLILIIGVIFKDIGVLNDLGNFIKNGFKEE</sequence>
<evidence type="ECO:0000256" key="1">
    <source>
        <dbReference type="ARBA" id="ARBA00004141"/>
    </source>
</evidence>
<evidence type="ECO:0000256" key="2">
    <source>
        <dbReference type="ARBA" id="ARBA00009773"/>
    </source>
</evidence>
<feature type="transmembrane region" description="Helical" evidence="6">
    <location>
        <begin position="168"/>
        <end position="189"/>
    </location>
</feature>